<dbReference type="PROSITE" id="PS00639">
    <property type="entry name" value="THIOL_PROTEASE_HIS"/>
    <property type="match status" value="1"/>
</dbReference>
<dbReference type="SMART" id="SM00043">
    <property type="entry name" value="CY"/>
    <property type="match status" value="3"/>
</dbReference>
<dbReference type="InterPro" id="IPR038765">
    <property type="entry name" value="Papain-like_cys_pep_sf"/>
</dbReference>
<evidence type="ECO:0000256" key="5">
    <source>
        <dbReference type="ARBA" id="ARBA00022801"/>
    </source>
</evidence>
<evidence type="ECO:0000259" key="13">
    <source>
        <dbReference type="SMART" id="SM00848"/>
    </source>
</evidence>
<protein>
    <recommendedName>
        <fullName evidence="15">Cysteine proteinase CG12163</fullName>
    </recommendedName>
</protein>
<dbReference type="CDD" id="cd00042">
    <property type="entry name" value="CY"/>
    <property type="match status" value="3"/>
</dbReference>
<feature type="domain" description="Cathepsin propeptide inhibitor" evidence="13">
    <location>
        <begin position="412"/>
        <end position="469"/>
    </location>
</feature>
<dbReference type="AlphaFoldDB" id="A0A0K8SJ75"/>
<keyword evidence="3" id="KW-0645">Protease</keyword>
<dbReference type="SUPFAM" id="SSF54403">
    <property type="entry name" value="Cystatin/monellin"/>
    <property type="match status" value="3"/>
</dbReference>
<keyword evidence="4 10" id="KW-0732">Signal</keyword>
<dbReference type="InterPro" id="IPR039417">
    <property type="entry name" value="Peptidase_C1A_papain-like"/>
</dbReference>
<dbReference type="Pfam" id="PF00112">
    <property type="entry name" value="Peptidase_C1"/>
    <property type="match status" value="1"/>
</dbReference>
<comment type="similarity">
    <text evidence="1">Belongs to the peptidase C1 family.</text>
</comment>
<dbReference type="SMART" id="SM00645">
    <property type="entry name" value="Pept_C1"/>
    <property type="match status" value="1"/>
</dbReference>
<dbReference type="CDD" id="cd02248">
    <property type="entry name" value="Peptidase_C1A"/>
    <property type="match status" value="1"/>
</dbReference>
<feature type="domain" description="Peptidase C1A papain C-terminal" evidence="12">
    <location>
        <begin position="497"/>
        <end position="714"/>
    </location>
</feature>
<feature type="domain" description="Cystatin" evidence="11">
    <location>
        <begin position="39"/>
        <end position="152"/>
    </location>
</feature>
<sequence>MRAPCFISGALLLAALVSAEEFMGNVELHEAHPFLQRRSVVGDLKEVDVSENDLVKELSQFACKTLDDLDEDNVRRTVVDILDAKKQLVNGIMYHLELKIQDTSCLEDEDITYDDSCMSRTTGNPKICKIRMHRSFADKSPHNAKVVSSECKDEFEVVGAITEAKSNSDYIHAMASFAMADLNGMSNSIYWYKLAEILEAKTQIANGMNTYLTVELHSTNCLKNDKYKSDKVCGVDPETLSKMVCHLVVWEQPWKNKKQVKKSSCSTLESPKLARNTSIKSKRSILGAESPAYVNDRKIEEMKQFLSHQLTARTNSDFIKQVVAVLNSSTQVVSGKLTRATVRVADTNCLKSENRNPSECNLSSQGHQICSVTILEQPWVHKKELTQSECHAVPSMAEVLGVSTEDKDLLSFGEFINRERRLYKTDEEMAYRFRVFRANMLKAAYLNKTEQGTATYGATMFADMTKSEFKQYTGLVYNQKNQLARLPKMAEIRDIEIPSEFDWREAGVVTPVKNQGQCGSCWAFSVTGNIEGLYAIANKELLSFSEQELVDCDKLDNGCNGGFFNTAFESIEDIGGLELEKDYPYHGRNEKCHLDKSEIKVSIKDYVNISSDELEMAKFLVQSGPISIALNANAMQFYMGGVSHPLRFLCDPDNLDHGVLIVGYGVHRTRFTHKLLPYWVIKNSWGPRWGNKGYYMAYRGDGTCGLNKAATSAILE</sequence>
<proteinExistence type="inferred from homology"/>
<name>A0A0K8SJ75_LYGHE</name>
<dbReference type="SMART" id="SM00848">
    <property type="entry name" value="Inhibitor_I29"/>
    <property type="match status" value="1"/>
</dbReference>
<keyword evidence="5" id="KW-0378">Hydrolase</keyword>
<evidence type="ECO:0008006" key="15">
    <source>
        <dbReference type="Google" id="ProtNLM"/>
    </source>
</evidence>
<dbReference type="Gene3D" id="3.10.450.10">
    <property type="match status" value="3"/>
</dbReference>
<dbReference type="InterPro" id="IPR000010">
    <property type="entry name" value="Cystatin_dom"/>
</dbReference>
<dbReference type="EMBL" id="GBRD01012478">
    <property type="protein sequence ID" value="JAG53346.1"/>
    <property type="molecule type" value="Transcribed_RNA"/>
</dbReference>
<dbReference type="PROSITE" id="PS00139">
    <property type="entry name" value="THIOL_PROTEASE_CYS"/>
    <property type="match status" value="1"/>
</dbReference>
<dbReference type="Gene3D" id="3.90.70.10">
    <property type="entry name" value="Cysteine proteinases"/>
    <property type="match status" value="1"/>
</dbReference>
<dbReference type="GO" id="GO:0008234">
    <property type="term" value="F:cysteine-type peptidase activity"/>
    <property type="evidence" value="ECO:0007669"/>
    <property type="project" value="UniProtKB-KW"/>
</dbReference>
<reference evidence="14" key="1">
    <citation type="submission" date="2014-09" db="EMBL/GenBank/DDBJ databases">
        <authorList>
            <person name="Magalhaes I.L.F."/>
            <person name="Oliveira U."/>
            <person name="Santos F.R."/>
            <person name="Vidigal T.H.D.A."/>
            <person name="Brescovit A.D."/>
            <person name="Santos A.J."/>
        </authorList>
    </citation>
    <scope>NUCLEOTIDE SEQUENCE</scope>
</reference>
<dbReference type="FunFam" id="3.90.70.10:FF:000130">
    <property type="entry name" value="Cysteine proteinase 1"/>
    <property type="match status" value="1"/>
</dbReference>
<evidence type="ECO:0000259" key="12">
    <source>
        <dbReference type="SMART" id="SM00645"/>
    </source>
</evidence>
<evidence type="ECO:0000256" key="3">
    <source>
        <dbReference type="ARBA" id="ARBA00022670"/>
    </source>
</evidence>
<dbReference type="InterPro" id="IPR025660">
    <property type="entry name" value="Pept_his_AS"/>
</dbReference>
<organism evidence="14">
    <name type="scientific">Lygus hesperus</name>
    <name type="common">Western plant bug</name>
    <dbReference type="NCBI Taxonomy" id="30085"/>
    <lineage>
        <taxon>Eukaryota</taxon>
        <taxon>Metazoa</taxon>
        <taxon>Ecdysozoa</taxon>
        <taxon>Arthropoda</taxon>
        <taxon>Hexapoda</taxon>
        <taxon>Insecta</taxon>
        <taxon>Pterygota</taxon>
        <taxon>Neoptera</taxon>
        <taxon>Paraneoptera</taxon>
        <taxon>Hemiptera</taxon>
        <taxon>Heteroptera</taxon>
        <taxon>Panheteroptera</taxon>
        <taxon>Cimicomorpha</taxon>
        <taxon>Miridae</taxon>
        <taxon>Mirini</taxon>
        <taxon>Lygus</taxon>
    </lineage>
</organism>
<dbReference type="PRINTS" id="PR00705">
    <property type="entry name" value="PAPAIN"/>
</dbReference>
<keyword evidence="8" id="KW-1015">Disulfide bond</keyword>
<dbReference type="InterPro" id="IPR000169">
    <property type="entry name" value="Pept_cys_AS"/>
</dbReference>
<dbReference type="SUPFAM" id="SSF54001">
    <property type="entry name" value="Cysteine proteinases"/>
    <property type="match status" value="1"/>
</dbReference>
<evidence type="ECO:0000259" key="11">
    <source>
        <dbReference type="SMART" id="SM00043"/>
    </source>
</evidence>
<feature type="signal peptide" evidence="10">
    <location>
        <begin position="1"/>
        <end position="19"/>
    </location>
</feature>
<evidence type="ECO:0000256" key="4">
    <source>
        <dbReference type="ARBA" id="ARBA00022729"/>
    </source>
</evidence>
<dbReference type="Pfam" id="PF08246">
    <property type="entry name" value="Inhibitor_I29"/>
    <property type="match status" value="1"/>
</dbReference>
<feature type="domain" description="Cystatin" evidence="11">
    <location>
        <begin position="156"/>
        <end position="266"/>
    </location>
</feature>
<evidence type="ECO:0000256" key="6">
    <source>
        <dbReference type="ARBA" id="ARBA00022807"/>
    </source>
</evidence>
<evidence type="ECO:0000313" key="14">
    <source>
        <dbReference type="EMBL" id="JAG53346.1"/>
    </source>
</evidence>
<dbReference type="InterPro" id="IPR046350">
    <property type="entry name" value="Cystatin_sf"/>
</dbReference>
<feature type="chain" id="PRO_5005519627" description="Cysteine proteinase CG12163" evidence="10">
    <location>
        <begin position="20"/>
        <end position="716"/>
    </location>
</feature>
<feature type="domain" description="Cystatin" evidence="11">
    <location>
        <begin position="284"/>
        <end position="391"/>
    </location>
</feature>
<dbReference type="InterPro" id="IPR013201">
    <property type="entry name" value="Prot_inhib_I29"/>
</dbReference>
<keyword evidence="9" id="KW-0325">Glycoprotein</keyword>
<evidence type="ECO:0000256" key="1">
    <source>
        <dbReference type="ARBA" id="ARBA00008455"/>
    </source>
</evidence>
<keyword evidence="7" id="KW-0865">Zymogen</keyword>
<dbReference type="PANTHER" id="PTHR12411">
    <property type="entry name" value="CYSTEINE PROTEASE FAMILY C1-RELATED"/>
    <property type="match status" value="1"/>
</dbReference>
<dbReference type="InterPro" id="IPR013128">
    <property type="entry name" value="Peptidase_C1A"/>
</dbReference>
<dbReference type="InterPro" id="IPR000668">
    <property type="entry name" value="Peptidase_C1A_C"/>
</dbReference>
<evidence type="ECO:0000256" key="10">
    <source>
        <dbReference type="SAM" id="SignalP"/>
    </source>
</evidence>
<evidence type="ECO:0000256" key="7">
    <source>
        <dbReference type="ARBA" id="ARBA00023145"/>
    </source>
</evidence>
<evidence type="ECO:0000256" key="9">
    <source>
        <dbReference type="ARBA" id="ARBA00023180"/>
    </source>
</evidence>
<dbReference type="FunFam" id="3.10.450.10:FF:000004">
    <property type="entry name" value="Cystatin C"/>
    <property type="match status" value="1"/>
</dbReference>
<comment type="similarity">
    <text evidence="2">Belongs to the cystatin family.</text>
</comment>
<keyword evidence="6" id="KW-0788">Thiol protease</keyword>
<dbReference type="Pfam" id="PF00031">
    <property type="entry name" value="Cystatin"/>
    <property type="match status" value="3"/>
</dbReference>
<dbReference type="GO" id="GO:0006508">
    <property type="term" value="P:proteolysis"/>
    <property type="evidence" value="ECO:0007669"/>
    <property type="project" value="UniProtKB-KW"/>
</dbReference>
<evidence type="ECO:0000256" key="2">
    <source>
        <dbReference type="ARBA" id="ARBA00009403"/>
    </source>
</evidence>
<dbReference type="GO" id="GO:0004869">
    <property type="term" value="F:cysteine-type endopeptidase inhibitor activity"/>
    <property type="evidence" value="ECO:0007669"/>
    <property type="project" value="InterPro"/>
</dbReference>
<evidence type="ECO:0000256" key="8">
    <source>
        <dbReference type="ARBA" id="ARBA00023157"/>
    </source>
</evidence>
<accession>A0A0K8SJ75</accession>